<protein>
    <recommendedName>
        <fullName evidence="9">Major facilitator superfamily (MFS) profile domain-containing protein</fullName>
    </recommendedName>
</protein>
<evidence type="ECO:0000313" key="7">
    <source>
        <dbReference type="EMBL" id="EON63590.1"/>
    </source>
</evidence>
<dbReference type="Pfam" id="PF07690">
    <property type="entry name" value="MFS_1"/>
    <property type="match status" value="1"/>
</dbReference>
<dbReference type="GO" id="GO:0016020">
    <property type="term" value="C:membrane"/>
    <property type="evidence" value="ECO:0007669"/>
    <property type="project" value="UniProtKB-SubCell"/>
</dbReference>
<evidence type="ECO:0008006" key="9">
    <source>
        <dbReference type="Google" id="ProtNLM"/>
    </source>
</evidence>
<dbReference type="OrthoDB" id="3639251at2759"/>
<name>R7YNW5_CONA1</name>
<dbReference type="PANTHER" id="PTHR43791:SF3">
    <property type="entry name" value="MAJOR FACILITATOR SUPERFAMILY (MFS) PROFILE DOMAIN-CONTAINING PROTEIN"/>
    <property type="match status" value="1"/>
</dbReference>
<organism evidence="7 8">
    <name type="scientific">Coniosporium apollinis (strain CBS 100218)</name>
    <name type="common">Rock-inhabiting black yeast</name>
    <dbReference type="NCBI Taxonomy" id="1168221"/>
    <lineage>
        <taxon>Eukaryota</taxon>
        <taxon>Fungi</taxon>
        <taxon>Dikarya</taxon>
        <taxon>Ascomycota</taxon>
        <taxon>Pezizomycotina</taxon>
        <taxon>Dothideomycetes</taxon>
        <taxon>Dothideomycetes incertae sedis</taxon>
        <taxon>Coniosporium</taxon>
    </lineage>
</organism>
<evidence type="ECO:0000256" key="1">
    <source>
        <dbReference type="ARBA" id="ARBA00004141"/>
    </source>
</evidence>
<keyword evidence="2" id="KW-0813">Transport</keyword>
<evidence type="ECO:0000313" key="8">
    <source>
        <dbReference type="Proteomes" id="UP000016924"/>
    </source>
</evidence>
<dbReference type="InterPro" id="IPR011701">
    <property type="entry name" value="MFS"/>
</dbReference>
<dbReference type="HOGENOM" id="CLU_001265_0_1_1"/>
<sequence length="501" mass="56181">MDGDRKLSNVDRRLSVGSTGLEGGRKMSVQKIEQYIEGNESYFHVDPHFDKEAELKLIRKVDWRLLPILGALYAIALIDRVNISNARVAGMDQDLGLRIGARYTIALVMFFPPYFLFELPSNILLRRVGSANWLSFIAFSWGIVMIGQGFVKSYKTLALCRWFLGTFEAGFFPGCVYLVSCWYVRYEVQKRLAAFYLTSSLIGGFSNILAYGLMQMEGVAGVRGWQWIFIIEGLLTVTIATIAWFIIIDFPDKAERKGFLNHAEAAFIARRIENDRGDAIPDGLTWGKFFKHLTDWKLWTFALLFMSTTMPAYAFAYFTPVIIRGMGYTAGVANLLSAPPVVFAVIVAFSFAWLADHYHLRAPIIAAQSTICLIGLMLTAYHRNNGVRYFGIFLGQAGCQGNIPAILAYQSNNIRLQSKRSVGSALQIGFGAIGGIIASTSFREKDAPRYVNGLWATAGLQLFILCACACTTLFFYIRNRQLDRGTLKKPIEGQEGFKYTY</sequence>
<feature type="transmembrane region" description="Helical" evidence="6">
    <location>
        <begin position="387"/>
        <end position="409"/>
    </location>
</feature>
<dbReference type="FunFam" id="1.20.1250.20:FF:000018">
    <property type="entry name" value="MFS transporter permease"/>
    <property type="match status" value="1"/>
</dbReference>
<feature type="transmembrane region" description="Helical" evidence="6">
    <location>
        <begin position="421"/>
        <end position="442"/>
    </location>
</feature>
<dbReference type="STRING" id="1168221.R7YNW5"/>
<evidence type="ECO:0000256" key="3">
    <source>
        <dbReference type="ARBA" id="ARBA00022692"/>
    </source>
</evidence>
<evidence type="ECO:0000256" key="5">
    <source>
        <dbReference type="ARBA" id="ARBA00023136"/>
    </source>
</evidence>
<proteinExistence type="predicted"/>
<feature type="transmembrane region" description="Helical" evidence="6">
    <location>
        <begin position="95"/>
        <end position="117"/>
    </location>
</feature>
<dbReference type="GO" id="GO:0022857">
    <property type="term" value="F:transmembrane transporter activity"/>
    <property type="evidence" value="ECO:0007669"/>
    <property type="project" value="InterPro"/>
</dbReference>
<accession>R7YNW5</accession>
<dbReference type="RefSeq" id="XP_007778907.1">
    <property type="nucleotide sequence ID" value="XM_007780717.1"/>
</dbReference>
<evidence type="ECO:0000256" key="4">
    <source>
        <dbReference type="ARBA" id="ARBA00022989"/>
    </source>
</evidence>
<dbReference type="Proteomes" id="UP000016924">
    <property type="component" value="Unassembled WGS sequence"/>
</dbReference>
<dbReference type="EMBL" id="JH767564">
    <property type="protein sequence ID" value="EON63590.1"/>
    <property type="molecule type" value="Genomic_DNA"/>
</dbReference>
<dbReference type="Gene3D" id="1.20.1250.20">
    <property type="entry name" value="MFS general substrate transporter like domains"/>
    <property type="match status" value="2"/>
</dbReference>
<dbReference type="InterPro" id="IPR036259">
    <property type="entry name" value="MFS_trans_sf"/>
</dbReference>
<feature type="transmembrane region" description="Helical" evidence="6">
    <location>
        <begin position="129"/>
        <end position="150"/>
    </location>
</feature>
<dbReference type="OMA" id="IYYFTQW"/>
<feature type="transmembrane region" description="Helical" evidence="6">
    <location>
        <begin position="454"/>
        <end position="477"/>
    </location>
</feature>
<comment type="subcellular location">
    <subcellularLocation>
        <location evidence="1">Membrane</location>
        <topology evidence="1">Multi-pass membrane protein</topology>
    </subcellularLocation>
</comment>
<dbReference type="SUPFAM" id="SSF103473">
    <property type="entry name" value="MFS general substrate transporter"/>
    <property type="match status" value="1"/>
</dbReference>
<gene>
    <name evidence="7" type="ORF">W97_02818</name>
</gene>
<keyword evidence="5 6" id="KW-0472">Membrane</keyword>
<dbReference type="FunFam" id="1.20.1250.20:FF:000013">
    <property type="entry name" value="MFS general substrate transporter"/>
    <property type="match status" value="1"/>
</dbReference>
<feature type="transmembrane region" description="Helical" evidence="6">
    <location>
        <begin position="162"/>
        <end position="184"/>
    </location>
</feature>
<feature type="transmembrane region" description="Helical" evidence="6">
    <location>
        <begin position="298"/>
        <end position="323"/>
    </location>
</feature>
<evidence type="ECO:0000256" key="6">
    <source>
        <dbReference type="SAM" id="Phobius"/>
    </source>
</evidence>
<reference evidence="8" key="1">
    <citation type="submission" date="2012-06" db="EMBL/GenBank/DDBJ databases">
        <title>The genome sequence of Coniosporium apollinis CBS 100218.</title>
        <authorList>
            <consortium name="The Broad Institute Genome Sequencing Platform"/>
            <person name="Cuomo C."/>
            <person name="Gorbushina A."/>
            <person name="Noack S."/>
            <person name="Walker B."/>
            <person name="Young S.K."/>
            <person name="Zeng Q."/>
            <person name="Gargeya S."/>
            <person name="Fitzgerald M."/>
            <person name="Haas B."/>
            <person name="Abouelleil A."/>
            <person name="Alvarado L."/>
            <person name="Arachchi H.M."/>
            <person name="Berlin A.M."/>
            <person name="Chapman S.B."/>
            <person name="Goldberg J."/>
            <person name="Griggs A."/>
            <person name="Gujja S."/>
            <person name="Hansen M."/>
            <person name="Howarth C."/>
            <person name="Imamovic A."/>
            <person name="Larimer J."/>
            <person name="McCowan C."/>
            <person name="Montmayeur A."/>
            <person name="Murphy C."/>
            <person name="Neiman D."/>
            <person name="Pearson M."/>
            <person name="Priest M."/>
            <person name="Roberts A."/>
            <person name="Saif S."/>
            <person name="Shea T."/>
            <person name="Sisk P."/>
            <person name="Sykes S."/>
            <person name="Wortman J."/>
            <person name="Nusbaum C."/>
            <person name="Birren B."/>
        </authorList>
    </citation>
    <scope>NUCLEOTIDE SEQUENCE [LARGE SCALE GENOMIC DNA]</scope>
    <source>
        <strain evidence="8">CBS 100218</strain>
    </source>
</reference>
<feature type="transmembrane region" description="Helical" evidence="6">
    <location>
        <begin position="65"/>
        <end position="83"/>
    </location>
</feature>
<keyword evidence="3 6" id="KW-0812">Transmembrane</keyword>
<dbReference type="PANTHER" id="PTHR43791">
    <property type="entry name" value="PERMEASE-RELATED"/>
    <property type="match status" value="1"/>
</dbReference>
<dbReference type="GeneID" id="19900129"/>
<feature type="transmembrane region" description="Helical" evidence="6">
    <location>
        <begin position="335"/>
        <end position="355"/>
    </location>
</feature>
<feature type="transmembrane region" description="Helical" evidence="6">
    <location>
        <begin position="193"/>
        <end position="213"/>
    </location>
</feature>
<keyword evidence="4 6" id="KW-1133">Transmembrane helix</keyword>
<keyword evidence="8" id="KW-1185">Reference proteome</keyword>
<evidence type="ECO:0000256" key="2">
    <source>
        <dbReference type="ARBA" id="ARBA00022448"/>
    </source>
</evidence>
<feature type="transmembrane region" description="Helical" evidence="6">
    <location>
        <begin position="362"/>
        <end position="381"/>
    </location>
</feature>
<dbReference type="AlphaFoldDB" id="R7YNW5"/>
<dbReference type="eggNOG" id="KOG2533">
    <property type="taxonomic scope" value="Eukaryota"/>
</dbReference>
<feature type="transmembrane region" description="Helical" evidence="6">
    <location>
        <begin position="225"/>
        <end position="247"/>
    </location>
</feature>